<name>A0AAV0WC59_9HEMI</name>
<organism evidence="2 3">
    <name type="scientific">Macrosiphum euphorbiae</name>
    <name type="common">potato aphid</name>
    <dbReference type="NCBI Taxonomy" id="13131"/>
    <lineage>
        <taxon>Eukaryota</taxon>
        <taxon>Metazoa</taxon>
        <taxon>Ecdysozoa</taxon>
        <taxon>Arthropoda</taxon>
        <taxon>Hexapoda</taxon>
        <taxon>Insecta</taxon>
        <taxon>Pterygota</taxon>
        <taxon>Neoptera</taxon>
        <taxon>Paraneoptera</taxon>
        <taxon>Hemiptera</taxon>
        <taxon>Sternorrhyncha</taxon>
        <taxon>Aphidomorpha</taxon>
        <taxon>Aphidoidea</taxon>
        <taxon>Aphididae</taxon>
        <taxon>Macrosiphini</taxon>
        <taxon>Macrosiphum</taxon>
    </lineage>
</organism>
<proteinExistence type="predicted"/>
<reference evidence="2 3" key="1">
    <citation type="submission" date="2023-01" db="EMBL/GenBank/DDBJ databases">
        <authorList>
            <person name="Whitehead M."/>
        </authorList>
    </citation>
    <scope>NUCLEOTIDE SEQUENCE [LARGE SCALE GENOMIC DNA]</scope>
</reference>
<evidence type="ECO:0000313" key="3">
    <source>
        <dbReference type="Proteomes" id="UP001160148"/>
    </source>
</evidence>
<evidence type="ECO:0000313" key="2">
    <source>
        <dbReference type="EMBL" id="CAI6353392.1"/>
    </source>
</evidence>
<accession>A0AAV0WC59</accession>
<sequence length="131" mass="15042">MFFKHMIEINDEVVDKKYLDIFYNYDNKCNLRMAPKLTYFHIHPGPFDKMKVRLAAQVFSASVAAGMSTALNCGLLPVDAQSTIYFINNMDKLFDIFNSTDIPNGKIYNQPFTNTAPQTDHLSKITEMFKT</sequence>
<protein>
    <recommendedName>
        <fullName evidence="1">Transposable element P transposase-like GTP-binding insertion domain-containing protein</fullName>
    </recommendedName>
</protein>
<dbReference type="Proteomes" id="UP001160148">
    <property type="component" value="Unassembled WGS sequence"/>
</dbReference>
<dbReference type="Pfam" id="PF21788">
    <property type="entry name" value="TNP-like_GBD"/>
    <property type="match status" value="1"/>
</dbReference>
<feature type="domain" description="Transposable element P transposase-like GTP-binding insertion" evidence="1">
    <location>
        <begin position="5"/>
        <end position="102"/>
    </location>
</feature>
<keyword evidence="3" id="KW-1185">Reference proteome</keyword>
<dbReference type="EMBL" id="CARXXK010000002">
    <property type="protein sequence ID" value="CAI6353392.1"/>
    <property type="molecule type" value="Genomic_DNA"/>
</dbReference>
<dbReference type="InterPro" id="IPR048366">
    <property type="entry name" value="TNP-like_GBD"/>
</dbReference>
<gene>
    <name evidence="2" type="ORF">MEUPH1_LOCUS9519</name>
</gene>
<evidence type="ECO:0000259" key="1">
    <source>
        <dbReference type="Pfam" id="PF21788"/>
    </source>
</evidence>
<dbReference type="AlphaFoldDB" id="A0AAV0WC59"/>
<comment type="caution">
    <text evidence="2">The sequence shown here is derived from an EMBL/GenBank/DDBJ whole genome shotgun (WGS) entry which is preliminary data.</text>
</comment>